<dbReference type="GO" id="GO:0009279">
    <property type="term" value="C:cell outer membrane"/>
    <property type="evidence" value="ECO:0007669"/>
    <property type="project" value="UniProtKB-SubCell"/>
</dbReference>
<feature type="signal peptide" evidence="4">
    <location>
        <begin position="1"/>
        <end position="28"/>
    </location>
</feature>
<organism evidence="6 7">
    <name type="scientific">Granulicella pectinivorans</name>
    <dbReference type="NCBI Taxonomy" id="474950"/>
    <lineage>
        <taxon>Bacteria</taxon>
        <taxon>Pseudomonadati</taxon>
        <taxon>Acidobacteriota</taxon>
        <taxon>Terriglobia</taxon>
        <taxon>Terriglobales</taxon>
        <taxon>Acidobacteriaceae</taxon>
        <taxon>Granulicella</taxon>
    </lineage>
</organism>
<keyword evidence="4" id="KW-0732">Signal</keyword>
<dbReference type="InterPro" id="IPR036942">
    <property type="entry name" value="Beta-barrel_TonB_sf"/>
</dbReference>
<keyword evidence="2" id="KW-0472">Membrane</keyword>
<dbReference type="SUPFAM" id="SSF49464">
    <property type="entry name" value="Carboxypeptidase regulatory domain-like"/>
    <property type="match status" value="1"/>
</dbReference>
<dbReference type="InterPro" id="IPR008969">
    <property type="entry name" value="CarboxyPept-like_regulatory"/>
</dbReference>
<dbReference type="GO" id="GO:0004180">
    <property type="term" value="F:carboxypeptidase activity"/>
    <property type="evidence" value="ECO:0007669"/>
    <property type="project" value="UniProtKB-KW"/>
</dbReference>
<proteinExistence type="predicted"/>
<dbReference type="RefSeq" id="WP_245781687.1">
    <property type="nucleotide sequence ID" value="NZ_FOZL01000001.1"/>
</dbReference>
<accession>A0A1I6LN52</accession>
<evidence type="ECO:0000256" key="2">
    <source>
        <dbReference type="ARBA" id="ARBA00023136"/>
    </source>
</evidence>
<evidence type="ECO:0000313" key="7">
    <source>
        <dbReference type="Proteomes" id="UP000199024"/>
    </source>
</evidence>
<gene>
    <name evidence="6" type="ORF">SAMN05421771_1002</name>
</gene>
<evidence type="ECO:0000259" key="5">
    <source>
        <dbReference type="Pfam" id="PF25183"/>
    </source>
</evidence>
<dbReference type="Gene3D" id="2.60.40.1120">
    <property type="entry name" value="Carboxypeptidase-like, regulatory domain"/>
    <property type="match status" value="1"/>
</dbReference>
<dbReference type="Gene3D" id="2.40.170.20">
    <property type="entry name" value="TonB-dependent receptor, beta-barrel domain"/>
    <property type="match status" value="1"/>
</dbReference>
<dbReference type="InterPro" id="IPR057601">
    <property type="entry name" value="Oar-like_b-barrel"/>
</dbReference>
<evidence type="ECO:0000256" key="1">
    <source>
        <dbReference type="ARBA" id="ARBA00004442"/>
    </source>
</evidence>
<feature type="domain" description="TonB-dependent transporter Oar-like beta-barrel" evidence="5">
    <location>
        <begin position="259"/>
        <end position="1173"/>
    </location>
</feature>
<evidence type="ECO:0000313" key="6">
    <source>
        <dbReference type="EMBL" id="SFS04926.1"/>
    </source>
</evidence>
<reference evidence="6 7" key="1">
    <citation type="submission" date="2016-10" db="EMBL/GenBank/DDBJ databases">
        <authorList>
            <person name="de Groot N.N."/>
        </authorList>
    </citation>
    <scope>NUCLEOTIDE SEQUENCE [LARGE SCALE GENOMIC DNA]</scope>
    <source>
        <strain evidence="6 7">DSM 21001</strain>
    </source>
</reference>
<evidence type="ECO:0000256" key="3">
    <source>
        <dbReference type="ARBA" id="ARBA00023237"/>
    </source>
</evidence>
<comment type="subcellular location">
    <subcellularLocation>
        <location evidence="1">Cell outer membrane</location>
    </subcellularLocation>
</comment>
<protein>
    <submittedName>
        <fullName evidence="6">Carboxypeptidase regulatory-like domain-containing protein</fullName>
    </submittedName>
</protein>
<name>A0A1I6LN52_9BACT</name>
<feature type="chain" id="PRO_5011768376" evidence="4">
    <location>
        <begin position="29"/>
        <end position="1205"/>
    </location>
</feature>
<dbReference type="Proteomes" id="UP000199024">
    <property type="component" value="Unassembled WGS sequence"/>
</dbReference>
<keyword evidence="6" id="KW-0645">Protease</keyword>
<dbReference type="STRING" id="474950.SAMN05421771_1002"/>
<keyword evidence="6" id="KW-0121">Carboxypeptidase</keyword>
<keyword evidence="3" id="KW-0998">Cell outer membrane</keyword>
<dbReference type="Pfam" id="PF13620">
    <property type="entry name" value="CarboxypepD_reg"/>
    <property type="match status" value="1"/>
</dbReference>
<sequence length="1205" mass="128532">MQSRFINRISCFTAVLALIFGLTLTASAQRYLGGIQGEVTDPTGAKVAGATIVAEETSTHFKTSGVSNGAGAYNFPALNPGTYKVTATAPTFKTENRQDVVLTAGQVQTVDFALTVGAASETISVTAENSLLDTGSANIATTLSTQEVTDLPNEGRNPFVMATLAAGVLNGGSGGYFQGKSSQFTNPFSGVAVQIVSAGNGGHNRLTLNGIPDDPAERFSGSSYSGFVPSPEAVEEVKVQTSIFDAQVGHGNGTVTNTVVRTGTNKLHGAAYYVFQNTYLNANTSEKVPTQYAAVNPTRRNNDQLSQTGFVVDGPVVIPHLYNGRDKTFFMVAFERYASHTAINYSTKVPTAAELGGDFSALCTAFDGTGRCTNGIQLFDPNSPVDINGNRTAFFANNNIASRITASGKAFASYFPAPSIAGVTTGTNYISTQTSYPSTYPSFIVRMDHAIGQKNKINGIFFRSGLTQSYPLQGFPKGIGPGGYGYSVYRNNRGGSVDDVHQFSSSMVLDSRFGLLYHPFGLAYPGNSNFDLSTLGISGTNLPYKSFPGLSITDGYATLAAGAGGQVSENTTGSIEEILTKTLGSHTLRLGFEGNLIRYNVQNPQSGFGNTSGPSGNQSSIAFDRRFTQQNYNVGDANSGDPIAALLLGTFSSISYNITPAYALQQIYAAPFVQDDWRVNSKLTVNLGFRWDYESPFTERYNKMVSNFCTTCANPLGIAVNGQAVKGGLQFTSSSNRFPYPRDLNNFQPRIGAAYQAAPGTVVRAGFGIIYFNTLETPIGTGFSQTTSYNNYTANTPLNTLSNPFPNGVALPTGSSLGLSTALGQSVSFVDPNHVQPKSAQYSASVQQQFPGSLTLQIAYVGARPTRLEVNHNINVLPAQYYNQGGAMANTLNATVANPMAGALPQQPSLNGATIQRNLLLLPFPEFGSVTEQYSSIGSAPYNALQIQVSRPMRHGFSLQGNFTWDKVMLHNGFLDNYALAVGKLYSVQDNNPTMFGNIFGTYQLPRFAGKPYIERLLLGGWSLNSVIRLANGPLIAAPSNVDIIGDYHQPDKNLYRQFNTCYQQSTVLGSGAVTVANVNTTLDPSGTYATKVGCDSRSPNPAFRTRIPYTSQSNSNYLNIRQPIKPLADLSMFKKFILREGTSFEIRGEFFNILNTPNWGGPSTSLGVANSASAAGGGSLATPNGIASQANDARIGQLTARINF</sequence>
<keyword evidence="6" id="KW-0378">Hydrolase</keyword>
<dbReference type="Pfam" id="PF25183">
    <property type="entry name" value="OMP_b-brl_4"/>
    <property type="match status" value="1"/>
</dbReference>
<dbReference type="EMBL" id="FOZL01000001">
    <property type="protein sequence ID" value="SFS04926.1"/>
    <property type="molecule type" value="Genomic_DNA"/>
</dbReference>
<evidence type="ECO:0000256" key="4">
    <source>
        <dbReference type="SAM" id="SignalP"/>
    </source>
</evidence>
<dbReference type="AlphaFoldDB" id="A0A1I6LN52"/>
<keyword evidence="7" id="KW-1185">Reference proteome</keyword>
<dbReference type="SUPFAM" id="SSF56935">
    <property type="entry name" value="Porins"/>
    <property type="match status" value="1"/>
</dbReference>